<feature type="transmembrane region" description="Helical" evidence="1">
    <location>
        <begin position="143"/>
        <end position="160"/>
    </location>
</feature>
<evidence type="ECO:0000256" key="1">
    <source>
        <dbReference type="SAM" id="Phobius"/>
    </source>
</evidence>
<dbReference type="EMBL" id="CP019344">
    <property type="protein sequence ID" value="ARN76768.1"/>
    <property type="molecule type" value="Genomic_DNA"/>
</dbReference>
<feature type="transmembrane region" description="Helical" evidence="1">
    <location>
        <begin position="116"/>
        <end position="137"/>
    </location>
</feature>
<keyword evidence="3" id="KW-1185">Reference proteome</keyword>
<feature type="transmembrane region" description="Helical" evidence="1">
    <location>
        <begin position="40"/>
        <end position="59"/>
    </location>
</feature>
<keyword evidence="1" id="KW-0812">Transmembrane</keyword>
<organism evidence="2 3">
    <name type="scientific">Nonlabens spongiae</name>
    <dbReference type="NCBI Taxonomy" id="331648"/>
    <lineage>
        <taxon>Bacteria</taxon>
        <taxon>Pseudomonadati</taxon>
        <taxon>Bacteroidota</taxon>
        <taxon>Flavobacteriia</taxon>
        <taxon>Flavobacteriales</taxon>
        <taxon>Flavobacteriaceae</taxon>
        <taxon>Nonlabens</taxon>
    </lineage>
</organism>
<reference evidence="2 3" key="1">
    <citation type="submission" date="2016-11" db="EMBL/GenBank/DDBJ databases">
        <title>Trade-off between light-utilization and light-protection in marine flavobacteria.</title>
        <authorList>
            <person name="Kumagai Y."/>
        </authorList>
    </citation>
    <scope>NUCLEOTIDE SEQUENCE [LARGE SCALE GENOMIC DNA]</scope>
    <source>
        <strain evidence="2 3">JCM 13191</strain>
    </source>
</reference>
<feature type="transmembrane region" description="Helical" evidence="1">
    <location>
        <begin position="71"/>
        <end position="91"/>
    </location>
</feature>
<evidence type="ECO:0000313" key="2">
    <source>
        <dbReference type="EMBL" id="ARN76768.1"/>
    </source>
</evidence>
<protein>
    <submittedName>
        <fullName evidence="2">Uncharacterized protein</fullName>
    </submittedName>
</protein>
<keyword evidence="1" id="KW-0472">Membrane</keyword>
<accession>A0A1W6MGN9</accession>
<evidence type="ECO:0000313" key="3">
    <source>
        <dbReference type="Proteomes" id="UP000193431"/>
    </source>
</evidence>
<dbReference type="STRING" id="331648.BST97_01430"/>
<dbReference type="RefSeq" id="WP_085765569.1">
    <property type="nucleotide sequence ID" value="NZ_CP019344.1"/>
</dbReference>
<dbReference type="OrthoDB" id="954677at2"/>
<proteinExistence type="predicted"/>
<name>A0A1W6MGN9_9FLAO</name>
<gene>
    <name evidence="2" type="ORF">BST97_01430</name>
</gene>
<sequence length="184" mass="21454">MELDNIKSNWKKTGQGKRNQTELSMMTKIKNHSNIKRMRIKLMIETTMVIVFLAVYYKGFDANTKPLWTNILLVITSIVYIISRFIGWFVLRNPIKGDNLKESLISFQNTLKRMSIFILLTSFLFGSAIISFFTSSIDFTQGKYFILVGMIMTLILLVYLSNRNWLKRIEGIKKTLVEFDNVTE</sequence>
<dbReference type="AlphaFoldDB" id="A0A1W6MGN9"/>
<dbReference type="Proteomes" id="UP000193431">
    <property type="component" value="Chromosome"/>
</dbReference>
<keyword evidence="1" id="KW-1133">Transmembrane helix</keyword>